<dbReference type="PANTHER" id="PTHR30217">
    <property type="entry name" value="PEPTIDASE U32 FAMILY"/>
    <property type="match status" value="1"/>
</dbReference>
<name>A0A8A4TVH9_SULCO</name>
<dbReference type="RefSeq" id="WP_237384056.1">
    <property type="nucleotide sequence ID" value="NZ_CP071793.1"/>
</dbReference>
<dbReference type="PANTHER" id="PTHR30217:SF6">
    <property type="entry name" value="TRNA HYDROXYLATION PROTEIN P"/>
    <property type="match status" value="1"/>
</dbReference>
<dbReference type="EMBL" id="CP071793">
    <property type="protein sequence ID" value="QTD53956.1"/>
    <property type="molecule type" value="Genomic_DNA"/>
</dbReference>
<dbReference type="KEGG" id="scor:J3U87_16020"/>
<evidence type="ECO:0000256" key="2">
    <source>
        <dbReference type="ARBA" id="ARBA00022801"/>
    </source>
</evidence>
<evidence type="ECO:0000256" key="3">
    <source>
        <dbReference type="ARBA" id="ARBA00038374"/>
    </source>
</evidence>
<protein>
    <submittedName>
        <fullName evidence="5">U32 family peptidase C-terminal domain-containing protein</fullName>
    </submittedName>
</protein>
<gene>
    <name evidence="5" type="ORF">J3U87_16020</name>
</gene>
<organism evidence="5 6">
    <name type="scientific">Sulfidibacter corallicola</name>
    <dbReference type="NCBI Taxonomy" id="2818388"/>
    <lineage>
        <taxon>Bacteria</taxon>
        <taxon>Pseudomonadati</taxon>
        <taxon>Acidobacteriota</taxon>
        <taxon>Holophagae</taxon>
        <taxon>Acanthopleuribacterales</taxon>
        <taxon>Acanthopleuribacteraceae</taxon>
        <taxon>Sulfidibacter</taxon>
    </lineage>
</organism>
<dbReference type="PROSITE" id="PS01276">
    <property type="entry name" value="PEPTIDASE_U32"/>
    <property type="match status" value="1"/>
</dbReference>
<proteinExistence type="inferred from homology"/>
<dbReference type="InterPro" id="IPR001539">
    <property type="entry name" value="Peptidase_U32"/>
</dbReference>
<keyword evidence="6" id="KW-1185">Reference proteome</keyword>
<evidence type="ECO:0000256" key="1">
    <source>
        <dbReference type="ARBA" id="ARBA00022670"/>
    </source>
</evidence>
<dbReference type="GO" id="GO:0008233">
    <property type="term" value="F:peptidase activity"/>
    <property type="evidence" value="ECO:0007669"/>
    <property type="project" value="UniProtKB-KW"/>
</dbReference>
<dbReference type="InterPro" id="IPR032525">
    <property type="entry name" value="Peptidase_U32_C"/>
</dbReference>
<sequence length="421" mass="46515">MTKPEILAPAGNMFKLQTAVRYGADAVYLAGRRFGLRQAADNFTIEQIHQAVAFAHENGTRVYVVLNGFLFDEELEDLPPFLAELESAGVDAVIVSDLGVLTTVRRHSNLRVHLSTQASALNSHAARFWRDMGVTRLVLGREVSIAEAAIIKREAGVEVELFGHGAMCMAFSGNCTISNYTAGRDSNRGGCIQSCRFKYRLSDERGGAGPQDHYLSSKDLQGIAQVPSFVEAGIDSLKIEGRMKSPLYVATTVRAYARARDAAWQRQADFGVEDLFRELNTMSHRDYTSGNLVDKARSDSIYLHDERHEPNSHDVIGHILEATENHLAIHLRNPLETGDRLEMLVPGQDIRVLATDTLKDLTGQRVQRVSSNRVVLLPADSIARAGFLLRKPKSKIDAQKDDISHDTDDAALIQHHRAHAG</sequence>
<reference evidence="5" key="1">
    <citation type="submission" date="2021-03" db="EMBL/GenBank/DDBJ databases">
        <title>Acanthopleuribacteraceae sp. M133.</title>
        <authorList>
            <person name="Wang G."/>
        </authorList>
    </citation>
    <scope>NUCLEOTIDE SEQUENCE</scope>
    <source>
        <strain evidence="5">M133</strain>
    </source>
</reference>
<dbReference type="Pfam" id="PF01136">
    <property type="entry name" value="Peptidase_U32"/>
    <property type="match status" value="1"/>
</dbReference>
<feature type="domain" description="Peptidase family U32 C-terminal" evidence="4">
    <location>
        <begin position="312"/>
        <end position="390"/>
    </location>
</feature>
<keyword evidence="1" id="KW-0645">Protease</keyword>
<evidence type="ECO:0000313" key="6">
    <source>
        <dbReference type="Proteomes" id="UP000663929"/>
    </source>
</evidence>
<dbReference type="Proteomes" id="UP000663929">
    <property type="component" value="Chromosome"/>
</dbReference>
<accession>A0A8A4TVH9</accession>
<keyword evidence="2" id="KW-0378">Hydrolase</keyword>
<evidence type="ECO:0000313" key="5">
    <source>
        <dbReference type="EMBL" id="QTD53956.1"/>
    </source>
</evidence>
<dbReference type="AlphaFoldDB" id="A0A8A4TVH9"/>
<evidence type="ECO:0000259" key="4">
    <source>
        <dbReference type="Pfam" id="PF16325"/>
    </source>
</evidence>
<comment type="similarity">
    <text evidence="3">Belongs to the peptidase U32 family.</text>
</comment>
<dbReference type="Gene3D" id="2.40.30.10">
    <property type="entry name" value="Translation factors"/>
    <property type="match status" value="1"/>
</dbReference>
<dbReference type="InterPro" id="IPR051454">
    <property type="entry name" value="RNA/ubiquinone_mod_enzymes"/>
</dbReference>
<dbReference type="GO" id="GO:0006508">
    <property type="term" value="P:proteolysis"/>
    <property type="evidence" value="ECO:0007669"/>
    <property type="project" value="UniProtKB-KW"/>
</dbReference>
<dbReference type="Pfam" id="PF16325">
    <property type="entry name" value="Peptidase_U32_C"/>
    <property type="match status" value="1"/>
</dbReference>